<feature type="compositionally biased region" description="Basic and acidic residues" evidence="1">
    <location>
        <begin position="817"/>
        <end position="848"/>
    </location>
</feature>
<feature type="compositionally biased region" description="Polar residues" evidence="1">
    <location>
        <begin position="779"/>
        <end position="793"/>
    </location>
</feature>
<feature type="compositionally biased region" description="Polar residues" evidence="1">
    <location>
        <begin position="1115"/>
        <end position="1128"/>
    </location>
</feature>
<feature type="compositionally biased region" description="Basic and acidic residues" evidence="1">
    <location>
        <begin position="675"/>
        <end position="696"/>
    </location>
</feature>
<protein>
    <submittedName>
        <fullName evidence="3">Uncharacterized protein</fullName>
    </submittedName>
</protein>
<organism evidence="3 4">
    <name type="scientific">Pinctada imbricata</name>
    <name type="common">Atlantic pearl-oyster</name>
    <name type="synonym">Pinctada martensii</name>
    <dbReference type="NCBI Taxonomy" id="66713"/>
    <lineage>
        <taxon>Eukaryota</taxon>
        <taxon>Metazoa</taxon>
        <taxon>Spiralia</taxon>
        <taxon>Lophotrochozoa</taxon>
        <taxon>Mollusca</taxon>
        <taxon>Bivalvia</taxon>
        <taxon>Autobranchia</taxon>
        <taxon>Pteriomorphia</taxon>
        <taxon>Pterioida</taxon>
        <taxon>Pterioidea</taxon>
        <taxon>Pteriidae</taxon>
        <taxon>Pinctada</taxon>
    </lineage>
</organism>
<feature type="transmembrane region" description="Helical" evidence="2">
    <location>
        <begin position="107"/>
        <end position="126"/>
    </location>
</feature>
<name>A0AA88Y0X9_PINIB</name>
<feature type="compositionally biased region" description="Basic and acidic residues" evidence="1">
    <location>
        <begin position="969"/>
        <end position="1000"/>
    </location>
</feature>
<feature type="compositionally biased region" description="Polar residues" evidence="1">
    <location>
        <begin position="475"/>
        <end position="489"/>
    </location>
</feature>
<keyword evidence="2" id="KW-0812">Transmembrane</keyword>
<feature type="region of interest" description="Disordered" evidence="1">
    <location>
        <begin position="256"/>
        <end position="343"/>
    </location>
</feature>
<feature type="region of interest" description="Disordered" evidence="1">
    <location>
        <begin position="1115"/>
        <end position="1178"/>
    </location>
</feature>
<feature type="compositionally biased region" description="Polar residues" evidence="1">
    <location>
        <begin position="626"/>
        <end position="641"/>
    </location>
</feature>
<feature type="compositionally biased region" description="Basic and acidic residues" evidence="1">
    <location>
        <begin position="741"/>
        <end position="778"/>
    </location>
</feature>
<feature type="compositionally biased region" description="Basic and acidic residues" evidence="1">
    <location>
        <begin position="1049"/>
        <end position="1070"/>
    </location>
</feature>
<feature type="compositionally biased region" description="Polar residues" evidence="1">
    <location>
        <begin position="403"/>
        <end position="418"/>
    </location>
</feature>
<feature type="compositionally biased region" description="Basic and acidic residues" evidence="1">
    <location>
        <begin position="377"/>
        <end position="402"/>
    </location>
</feature>
<feature type="transmembrane region" description="Helical" evidence="2">
    <location>
        <begin position="65"/>
        <end position="86"/>
    </location>
</feature>
<feature type="region of interest" description="Disordered" evidence="1">
    <location>
        <begin position="371"/>
        <end position="1093"/>
    </location>
</feature>
<feature type="compositionally biased region" description="Basic and acidic residues" evidence="1">
    <location>
        <begin position="1129"/>
        <end position="1161"/>
    </location>
</feature>
<accession>A0AA88Y0X9</accession>
<evidence type="ECO:0000313" key="4">
    <source>
        <dbReference type="Proteomes" id="UP001186944"/>
    </source>
</evidence>
<feature type="compositionally biased region" description="Polar residues" evidence="1">
    <location>
        <begin position="702"/>
        <end position="717"/>
    </location>
</feature>
<comment type="caution">
    <text evidence="3">The sequence shown here is derived from an EMBL/GenBank/DDBJ whole genome shotgun (WGS) entry which is preliminary data.</text>
</comment>
<gene>
    <name evidence="3" type="ORF">FSP39_021821</name>
</gene>
<feature type="compositionally biased region" description="Polar residues" evidence="1">
    <location>
        <begin position="854"/>
        <end position="869"/>
    </location>
</feature>
<dbReference type="AlphaFoldDB" id="A0AA88Y0X9"/>
<evidence type="ECO:0000256" key="1">
    <source>
        <dbReference type="SAM" id="MobiDB-lite"/>
    </source>
</evidence>
<dbReference type="Proteomes" id="UP001186944">
    <property type="component" value="Unassembled WGS sequence"/>
</dbReference>
<feature type="region of interest" description="Disordered" evidence="1">
    <location>
        <begin position="1"/>
        <end position="32"/>
    </location>
</feature>
<feature type="compositionally biased region" description="Polar residues" evidence="1">
    <location>
        <begin position="1001"/>
        <end position="1017"/>
    </location>
</feature>
<feature type="compositionally biased region" description="Basic and acidic residues" evidence="1">
    <location>
        <begin position="589"/>
        <end position="620"/>
    </location>
</feature>
<feature type="compositionally biased region" description="Polar residues" evidence="1">
    <location>
        <begin position="551"/>
        <end position="565"/>
    </location>
</feature>
<keyword evidence="2" id="KW-1133">Transmembrane helix</keyword>
<feature type="compositionally biased region" description="Polar residues" evidence="1">
    <location>
        <begin position="930"/>
        <end position="945"/>
    </location>
</feature>
<feature type="compositionally biased region" description="Basic and acidic residues" evidence="1">
    <location>
        <begin position="447"/>
        <end position="474"/>
    </location>
</feature>
<evidence type="ECO:0000256" key="2">
    <source>
        <dbReference type="SAM" id="Phobius"/>
    </source>
</evidence>
<keyword evidence="2" id="KW-0472">Membrane</keyword>
<feature type="compositionally biased region" description="Basic and acidic residues" evidence="1">
    <location>
        <begin position="1"/>
        <end position="22"/>
    </location>
</feature>
<feature type="transmembrane region" description="Helical" evidence="2">
    <location>
        <begin position="183"/>
        <end position="203"/>
    </location>
</feature>
<feature type="compositionally biased region" description="Basic and acidic residues" evidence="1">
    <location>
        <begin position="513"/>
        <end position="550"/>
    </location>
</feature>
<sequence length="1193" mass="132112">MADTDRITMETIKENGDVDGRQEGQGGDTEEASDELWDIFRKDRFDDDSSMFHGFTDKFFKVIKLLTYGFLFLAPLASVIATRGTLQILTNIIGNEQYYGKESVSQDVVSYFLFFIITIPDALRFLKTLLQVIFVAPSLNPLEFTVVIVTIPAVIGFVHVVAYCGRRRKTEYGWNTRKIVKQLLNLVAMFLLLGLLIGVPVIITQNSTVISSKAEFIGWEIASVVLLSTRWIETYSSRNIGKKGCSIPITENQRLARSSDTRIHSIERKMTDSPKSTPNRESHSEEGGPIHGKNVDEDDSNWTTIKPSTEAVGQEIRCSFDKDSLSSRADQNDDNSESSNSKVKFCEKKSDDIHPTCDDTTTDNNAVAVATSNVKGSNKEPTDQGDNREQTNLKDGGNETKNVEVTSETYIGNKNNGMEENASNDEDNSKGTTSKPSTEVVGQEKSCSFDKDSSPSRADQGDNRERVNLKDGENRINNVEVTSETNIGYENNGMEENASNDEDNSKGTTIKPSTEDVGKEKSCSFDKDSSPSRADQGDNRERVNLKDGENRINNVEVTSETNIGDENNGMEENASDDEDNSKGTTSKPSTEEVGREKSCSFDKHSSPSRADQGDKRERVNLENGENRINNVEVTSETNIGDENNGMEENASNDEDNSKGTTSKPSTEDVGQEKSCSFDKDSSPSRADQGDNRERVNLKNGENRINNVEVTSETNIGDENNGMEENASNDEDNSKGTTIKPSTEDVGKEKSCSFDKDSSPSRADQGDNRERVNLKDGENRINNVEVTSETNIGDENNGMEENASDDEDNSKGTTSKPSTEEVGREKSCSFDKHSSPSRADQGDKRERVNLENGENRINNVEVTSETNIGDENNGMEENASNDEDNSKGTTSKPSTEDVGQEKSCSFDKDSSPSRADQGDNRERVNLKNGENRINNVEVTSETNIGDENNGMEENASNDEDNSKGTTIKPSTEDVGKEKSCSFDKDSSPSRADQGDNREQTNMKDGQNRINNVEVTTETYIGDENNGMEENASNDEDNSKGTTSKPSTEVVGREKSFRFDKDSSSSRAHEKDENDESNWNIDADKCQNSSDEQVADIDLKSNAKNKAEKIKKNISEVQNALKQSHSSDSPSMERVKGLRRPREDTTKKLVDDIKQSRETEKQTKIQAEVKSVRQTSNSKYDEKNQKMYIRLAMAL</sequence>
<feature type="transmembrane region" description="Helical" evidence="2">
    <location>
        <begin position="146"/>
        <end position="163"/>
    </location>
</feature>
<feature type="compositionally biased region" description="Basic and acidic residues" evidence="1">
    <location>
        <begin position="903"/>
        <end position="924"/>
    </location>
</feature>
<keyword evidence="4" id="KW-1185">Reference proteome</keyword>
<proteinExistence type="predicted"/>
<reference evidence="3" key="1">
    <citation type="submission" date="2019-08" db="EMBL/GenBank/DDBJ databases">
        <title>The improved chromosome-level genome for the pearl oyster Pinctada fucata martensii using PacBio sequencing and Hi-C.</title>
        <authorList>
            <person name="Zheng Z."/>
        </authorList>
    </citation>
    <scope>NUCLEOTIDE SEQUENCE</scope>
    <source>
        <strain evidence="3">ZZ-2019</strain>
        <tissue evidence="3">Adductor muscle</tissue>
    </source>
</reference>
<evidence type="ECO:0000313" key="3">
    <source>
        <dbReference type="EMBL" id="KAK3091680.1"/>
    </source>
</evidence>
<dbReference type="EMBL" id="VSWD01000010">
    <property type="protein sequence ID" value="KAK3091680.1"/>
    <property type="molecule type" value="Genomic_DNA"/>
</dbReference>
<feature type="compositionally biased region" description="Basic and acidic residues" evidence="1">
    <location>
        <begin position="257"/>
        <end position="288"/>
    </location>
</feature>